<dbReference type="InterPro" id="IPR021324">
    <property type="entry name" value="DUF2929"/>
</dbReference>
<keyword evidence="1" id="KW-1133">Transmembrane helix</keyword>
<reference evidence="2" key="2">
    <citation type="submission" date="2023-10" db="EMBL/GenBank/DDBJ databases">
        <authorList>
            <person name="Khurajog B."/>
        </authorList>
    </citation>
    <scope>NUCLEOTIDE SEQUENCE</scope>
    <source>
        <strain evidence="3">BF14</strain>
        <strain evidence="2">BF9</strain>
    </source>
</reference>
<keyword evidence="1" id="KW-0472">Membrane</keyword>
<organism evidence="2 4">
    <name type="scientific">Pediococcus acidilactici</name>
    <dbReference type="NCBI Taxonomy" id="1254"/>
    <lineage>
        <taxon>Bacteria</taxon>
        <taxon>Bacillati</taxon>
        <taxon>Bacillota</taxon>
        <taxon>Bacilli</taxon>
        <taxon>Lactobacillales</taxon>
        <taxon>Lactobacillaceae</taxon>
        <taxon>Pediococcus</taxon>
        <taxon>Pediococcus acidilactici group</taxon>
    </lineage>
</organism>
<name>A0AAN6BI18_PEDAC</name>
<dbReference type="Pfam" id="PF11151">
    <property type="entry name" value="DUF2929"/>
    <property type="match status" value="1"/>
</dbReference>
<accession>A0AAN6BI18</accession>
<dbReference type="RefSeq" id="WP_002831889.1">
    <property type="nucleotide sequence ID" value="NZ_BJMF01000011.1"/>
</dbReference>
<dbReference type="EMBL" id="JAWJAV010000001">
    <property type="protein sequence ID" value="MDV2620520.1"/>
    <property type="molecule type" value="Genomic_DNA"/>
</dbReference>
<dbReference type="Proteomes" id="UP001280415">
    <property type="component" value="Unassembled WGS sequence"/>
</dbReference>
<evidence type="ECO:0000256" key="1">
    <source>
        <dbReference type="SAM" id="Phobius"/>
    </source>
</evidence>
<dbReference type="AlphaFoldDB" id="A0AAN6BI18"/>
<reference evidence="2" key="1">
    <citation type="journal article" date="2023" name="PeerJ">
        <title>Selection and evaluation of lactic acid bacteria from chicken feces in Thailand as potential probiotics.</title>
        <authorList>
            <person name="Khurajog B."/>
            <person name="Disastra Y."/>
            <person name="Lawwyne L.D."/>
            <person name="Sirichokchatchawan W."/>
            <person name="Niyomtham W."/>
            <person name="Yindee J."/>
            <person name="Hampson D.J."/>
            <person name="Prapasarakul N."/>
        </authorList>
    </citation>
    <scope>NUCLEOTIDE SEQUENCE</scope>
    <source>
        <strain evidence="3">BF14</strain>
        <strain evidence="2">BF9</strain>
    </source>
</reference>
<dbReference type="EMBL" id="JAWJAX010000002">
    <property type="protein sequence ID" value="MDV2910689.1"/>
    <property type="molecule type" value="Genomic_DNA"/>
</dbReference>
<sequence length="58" mass="6466">MMKQIVVIFWAFIFGEVLGYIGGALEVLPYSSLEIGTMAAITALITSNLIPWLSKKYR</sequence>
<proteinExistence type="predicted"/>
<evidence type="ECO:0000313" key="2">
    <source>
        <dbReference type="EMBL" id="MDV2620520.1"/>
    </source>
</evidence>
<dbReference type="GeneID" id="57366015"/>
<evidence type="ECO:0000313" key="4">
    <source>
        <dbReference type="Proteomes" id="UP001280897"/>
    </source>
</evidence>
<feature type="transmembrane region" description="Helical" evidence="1">
    <location>
        <begin position="35"/>
        <end position="53"/>
    </location>
</feature>
<evidence type="ECO:0000313" key="3">
    <source>
        <dbReference type="EMBL" id="MDV2910689.1"/>
    </source>
</evidence>
<protein>
    <submittedName>
        <fullName evidence="2">YjzD family protein</fullName>
    </submittedName>
</protein>
<keyword evidence="1" id="KW-0812">Transmembrane</keyword>
<dbReference type="Proteomes" id="UP001280897">
    <property type="component" value="Unassembled WGS sequence"/>
</dbReference>
<comment type="caution">
    <text evidence="2">The sequence shown here is derived from an EMBL/GenBank/DDBJ whole genome shotgun (WGS) entry which is preliminary data.</text>
</comment>
<gene>
    <name evidence="2" type="ORF">R0G89_02055</name>
    <name evidence="3" type="ORF">R0H03_02235</name>
</gene>